<dbReference type="Gene3D" id="3.40.30.10">
    <property type="entry name" value="Glutaredoxin"/>
    <property type="match status" value="1"/>
</dbReference>
<reference evidence="3 4" key="1">
    <citation type="submission" date="2015-01" db="EMBL/GenBank/DDBJ databases">
        <title>Jeotgalibacillus campisalis genome sequencing.</title>
        <authorList>
            <person name="Goh K.M."/>
            <person name="Chan K.-G."/>
            <person name="Yaakop A.S."/>
            <person name="Ee R."/>
            <person name="Gan H.M."/>
            <person name="Chan C.S."/>
        </authorList>
    </citation>
    <scope>NUCLEOTIDE SEQUENCE [LARGE SCALE GENOMIC DNA]</scope>
    <source>
        <strain evidence="3 4">SF-57</strain>
    </source>
</reference>
<dbReference type="CDD" id="cd02966">
    <property type="entry name" value="TlpA_like_family"/>
    <property type="match status" value="1"/>
</dbReference>
<accession>A0A0C2WAT8</accession>
<evidence type="ECO:0000259" key="2">
    <source>
        <dbReference type="PROSITE" id="PS51352"/>
    </source>
</evidence>
<dbReference type="GO" id="GO:0004601">
    <property type="term" value="F:peroxidase activity"/>
    <property type="evidence" value="ECO:0007669"/>
    <property type="project" value="UniProtKB-KW"/>
</dbReference>
<dbReference type="PANTHER" id="PTHR42852:SF13">
    <property type="entry name" value="PROTEIN DIPZ"/>
    <property type="match status" value="1"/>
</dbReference>
<keyword evidence="3" id="KW-0575">Peroxidase</keyword>
<evidence type="ECO:0000313" key="3">
    <source>
        <dbReference type="EMBL" id="KIL53163.1"/>
    </source>
</evidence>
<dbReference type="InterPro" id="IPR050553">
    <property type="entry name" value="Thioredoxin_ResA/DsbE_sf"/>
</dbReference>
<feature type="domain" description="Thioredoxin" evidence="2">
    <location>
        <begin position="58"/>
        <end position="197"/>
    </location>
</feature>
<dbReference type="AlphaFoldDB" id="A0A0C2WAT8"/>
<organism evidence="3 4">
    <name type="scientific">Jeotgalibacillus campisalis</name>
    <dbReference type="NCBI Taxonomy" id="220754"/>
    <lineage>
        <taxon>Bacteria</taxon>
        <taxon>Bacillati</taxon>
        <taxon>Bacillota</taxon>
        <taxon>Bacilli</taxon>
        <taxon>Bacillales</taxon>
        <taxon>Caryophanaceae</taxon>
        <taxon>Jeotgalibacillus</taxon>
    </lineage>
</organism>
<dbReference type="RefSeq" id="WP_041054283.1">
    <property type="nucleotide sequence ID" value="NZ_JXRR01000001.1"/>
</dbReference>
<dbReference type="PATRIC" id="fig|220754.4.peg.502"/>
<gene>
    <name evidence="3" type="ORF">KR50_04920</name>
</gene>
<dbReference type="Pfam" id="PF00578">
    <property type="entry name" value="AhpC-TSA"/>
    <property type="match status" value="1"/>
</dbReference>
<keyword evidence="3" id="KW-0560">Oxidoreductase</keyword>
<comment type="caution">
    <text evidence="3">The sequence shown here is derived from an EMBL/GenBank/DDBJ whole genome shotgun (WGS) entry which is preliminary data.</text>
</comment>
<sequence length="197" mass="22624">MIKRILALLLIGALVTIFLLNVMEDQKIREQEQAIQQSYEVQPSQNEEAQVAPSEGLLEEGQKAPDFDTVTVEGENISLDDYQGKKVILNFWTTWCPPCIEEMPHMQKYYEENAEDQNVEILAVNLTTRDNGNRRVESFVKDYGLTFPVLLDESGQLGETYYAFTIPTTYLLDEEGIVTKKLMGPMDQEMMKDLMRE</sequence>
<protein>
    <submittedName>
        <fullName evidence="3">Peroxiredoxin</fullName>
        <ecNumber evidence="3">1.11.1.15</ecNumber>
    </submittedName>
</protein>
<dbReference type="PANTHER" id="PTHR42852">
    <property type="entry name" value="THIOL:DISULFIDE INTERCHANGE PROTEIN DSBE"/>
    <property type="match status" value="1"/>
</dbReference>
<dbReference type="InterPro" id="IPR036249">
    <property type="entry name" value="Thioredoxin-like_sf"/>
</dbReference>
<keyword evidence="4" id="KW-1185">Reference proteome</keyword>
<keyword evidence="1" id="KW-1015">Disulfide bond</keyword>
<dbReference type="SUPFAM" id="SSF52833">
    <property type="entry name" value="Thioredoxin-like"/>
    <property type="match status" value="1"/>
</dbReference>
<dbReference type="PROSITE" id="PS51352">
    <property type="entry name" value="THIOREDOXIN_2"/>
    <property type="match status" value="1"/>
</dbReference>
<dbReference type="Proteomes" id="UP000031972">
    <property type="component" value="Unassembled WGS sequence"/>
</dbReference>
<proteinExistence type="predicted"/>
<dbReference type="InterPro" id="IPR000866">
    <property type="entry name" value="AhpC/TSA"/>
</dbReference>
<dbReference type="InterPro" id="IPR013766">
    <property type="entry name" value="Thioredoxin_domain"/>
</dbReference>
<name>A0A0C2WAT8_9BACL</name>
<dbReference type="EMBL" id="JXRR01000001">
    <property type="protein sequence ID" value="KIL53163.1"/>
    <property type="molecule type" value="Genomic_DNA"/>
</dbReference>
<evidence type="ECO:0000256" key="1">
    <source>
        <dbReference type="ARBA" id="ARBA00023157"/>
    </source>
</evidence>
<dbReference type="EC" id="1.11.1.15" evidence="3"/>
<dbReference type="OrthoDB" id="25753at2"/>
<evidence type="ECO:0000313" key="4">
    <source>
        <dbReference type="Proteomes" id="UP000031972"/>
    </source>
</evidence>